<feature type="domain" description="GP-PDE" evidence="1">
    <location>
        <begin position="10"/>
        <end position="282"/>
    </location>
</feature>
<dbReference type="PANTHER" id="PTHR46211">
    <property type="entry name" value="GLYCEROPHOSPHORYL DIESTER PHOSPHODIESTERASE"/>
    <property type="match status" value="1"/>
</dbReference>
<dbReference type="InterPro" id="IPR030395">
    <property type="entry name" value="GP_PDE_dom"/>
</dbReference>
<protein>
    <recommendedName>
        <fullName evidence="1">GP-PDE domain-containing protein</fullName>
    </recommendedName>
</protein>
<dbReference type="Proteomes" id="UP001189429">
    <property type="component" value="Unassembled WGS sequence"/>
</dbReference>
<dbReference type="Gene3D" id="3.20.20.190">
    <property type="entry name" value="Phosphatidylinositol (PI) phosphodiesterase"/>
    <property type="match status" value="1"/>
</dbReference>
<sequence>MQVPASTGHPTIWAHRGLPRWCPENTQVSFRHALEDGAHGIWAEVHLTADNQLVCLSDDTVDRTTNGSGAIRALPFAAARSLEAGLHRGREFQGEKIPRLDEVLRLALESHRWRAPGRKVVLELAGPMSGLHGLGRAAAWAGLFRDCPAYESLPRHLVAALTGHGREVADGRIMVASFHRPYLEELQRLRPALCQELPLVYLSHAAAQGWLEREDLENCRVADGVCVPLSLLTADVVAKLRKHHDLVLGWEEGGSGANLERALSLGIDGIRTTNADLAAEVFQRVGLKSVRSDCHGWGGPKPRSGRREEPESFLNLIGTSCCYARD</sequence>
<evidence type="ECO:0000313" key="2">
    <source>
        <dbReference type="EMBL" id="CAK0894345.1"/>
    </source>
</evidence>
<accession>A0ABN9X8I4</accession>
<evidence type="ECO:0000259" key="1">
    <source>
        <dbReference type="PROSITE" id="PS51704"/>
    </source>
</evidence>
<dbReference type="SUPFAM" id="SSF51695">
    <property type="entry name" value="PLC-like phosphodiesterases"/>
    <property type="match status" value="1"/>
</dbReference>
<dbReference type="InterPro" id="IPR017946">
    <property type="entry name" value="PLC-like_Pdiesterase_TIM-brl"/>
</dbReference>
<gene>
    <name evidence="2" type="ORF">PCOR1329_LOCUS73415</name>
</gene>
<dbReference type="EMBL" id="CAUYUJ010019884">
    <property type="protein sequence ID" value="CAK0894345.1"/>
    <property type="molecule type" value="Genomic_DNA"/>
</dbReference>
<proteinExistence type="predicted"/>
<reference evidence="2" key="1">
    <citation type="submission" date="2023-10" db="EMBL/GenBank/DDBJ databases">
        <authorList>
            <person name="Chen Y."/>
            <person name="Shah S."/>
            <person name="Dougan E. K."/>
            <person name="Thang M."/>
            <person name="Chan C."/>
        </authorList>
    </citation>
    <scope>NUCLEOTIDE SEQUENCE [LARGE SCALE GENOMIC DNA]</scope>
</reference>
<dbReference type="PANTHER" id="PTHR46211:SF14">
    <property type="entry name" value="GLYCEROPHOSPHODIESTER PHOSPHODIESTERASE"/>
    <property type="match status" value="1"/>
</dbReference>
<organism evidence="2 3">
    <name type="scientific">Prorocentrum cordatum</name>
    <dbReference type="NCBI Taxonomy" id="2364126"/>
    <lineage>
        <taxon>Eukaryota</taxon>
        <taxon>Sar</taxon>
        <taxon>Alveolata</taxon>
        <taxon>Dinophyceae</taxon>
        <taxon>Prorocentrales</taxon>
        <taxon>Prorocentraceae</taxon>
        <taxon>Prorocentrum</taxon>
    </lineage>
</organism>
<comment type="caution">
    <text evidence="2">The sequence shown here is derived from an EMBL/GenBank/DDBJ whole genome shotgun (WGS) entry which is preliminary data.</text>
</comment>
<evidence type="ECO:0000313" key="3">
    <source>
        <dbReference type="Proteomes" id="UP001189429"/>
    </source>
</evidence>
<dbReference type="PROSITE" id="PS51704">
    <property type="entry name" value="GP_PDE"/>
    <property type="match status" value="1"/>
</dbReference>
<keyword evidence="3" id="KW-1185">Reference proteome</keyword>
<name>A0ABN9X8I4_9DINO</name>
<dbReference type="Pfam" id="PF03009">
    <property type="entry name" value="GDPD"/>
    <property type="match status" value="1"/>
</dbReference>